<organism evidence="3 4">
    <name type="scientific">Rubellicoccus peritrichatus</name>
    <dbReference type="NCBI Taxonomy" id="3080537"/>
    <lineage>
        <taxon>Bacteria</taxon>
        <taxon>Pseudomonadati</taxon>
        <taxon>Verrucomicrobiota</taxon>
        <taxon>Opitutia</taxon>
        <taxon>Puniceicoccales</taxon>
        <taxon>Cerasicoccaceae</taxon>
        <taxon>Rubellicoccus</taxon>
    </lineage>
</organism>
<feature type="domain" description="DUF58" evidence="2">
    <location>
        <begin position="243"/>
        <end position="321"/>
    </location>
</feature>
<dbReference type="InterPro" id="IPR002881">
    <property type="entry name" value="DUF58"/>
</dbReference>
<reference evidence="3 4" key="1">
    <citation type="submission" date="2023-10" db="EMBL/GenBank/DDBJ databases">
        <title>Rubellicoccus peritrichatus gen. nov., sp. nov., isolated from an algae of coral reef tank.</title>
        <authorList>
            <person name="Luo J."/>
        </authorList>
    </citation>
    <scope>NUCLEOTIDE SEQUENCE [LARGE SCALE GENOMIC DNA]</scope>
    <source>
        <strain evidence="3 4">CR14</strain>
    </source>
</reference>
<protein>
    <submittedName>
        <fullName evidence="3">DUF58 domain-containing protein</fullName>
    </submittedName>
</protein>
<evidence type="ECO:0000313" key="4">
    <source>
        <dbReference type="Proteomes" id="UP001304300"/>
    </source>
</evidence>
<feature type="transmembrane region" description="Helical" evidence="1">
    <location>
        <begin position="49"/>
        <end position="70"/>
    </location>
</feature>
<dbReference type="PANTHER" id="PTHR34351">
    <property type="entry name" value="SLR1927 PROTEIN-RELATED"/>
    <property type="match status" value="1"/>
</dbReference>
<gene>
    <name evidence="3" type="ORF">RZN69_20370</name>
</gene>
<sequence>MSATAINPKPPQVAGDWADPGFFSKRLGKGGQFWRLLWLMLVPPEGHRIVPTPAGYVLILVALGLGSAAYNTSSNILFMALSLLLSSLILSGFLSWLNFKGTRWRLRQPPHFRANDPALLQIELSNSKKILPTYSLWFNVTTKETKGVDRVHLEDRLNPGKNIVLDWMFHPLKRGHETIKISGLESQFPFGFLRKTVGGGIKRDVVVLPSRVEYDFEPPGGHHSHIPGETNRRPGAGNELINIRRYHRGDPQRLVHWKASARQKQLVVRQMAEENRDGFVLFMETSKSLWTTEPQFELLCSFVASLAEDLFRDGRLLAVAVNDEPLQPLKRLHDLQNFLEHLAIIETADHYSPSPDTGGRNLITFRPGVGGEVNAIISSTIAGTAQH</sequence>
<dbReference type="PANTHER" id="PTHR34351:SF1">
    <property type="entry name" value="SLR1927 PROTEIN"/>
    <property type="match status" value="1"/>
</dbReference>
<name>A0AAQ3QT63_9BACT</name>
<accession>A0AAQ3QT63</accession>
<keyword evidence="1" id="KW-0472">Membrane</keyword>
<dbReference type="EMBL" id="CP136920">
    <property type="protein sequence ID" value="WOO40981.1"/>
    <property type="molecule type" value="Genomic_DNA"/>
</dbReference>
<evidence type="ECO:0000313" key="3">
    <source>
        <dbReference type="EMBL" id="WOO40981.1"/>
    </source>
</evidence>
<proteinExistence type="predicted"/>
<dbReference type="AlphaFoldDB" id="A0AAQ3QT63"/>
<evidence type="ECO:0000256" key="1">
    <source>
        <dbReference type="SAM" id="Phobius"/>
    </source>
</evidence>
<keyword evidence="4" id="KW-1185">Reference proteome</keyword>
<keyword evidence="1" id="KW-1133">Transmembrane helix</keyword>
<dbReference type="Proteomes" id="UP001304300">
    <property type="component" value="Chromosome"/>
</dbReference>
<dbReference type="Pfam" id="PF01882">
    <property type="entry name" value="DUF58"/>
    <property type="match status" value="1"/>
</dbReference>
<feature type="transmembrane region" description="Helical" evidence="1">
    <location>
        <begin position="76"/>
        <end position="97"/>
    </location>
</feature>
<evidence type="ECO:0000259" key="2">
    <source>
        <dbReference type="Pfam" id="PF01882"/>
    </source>
</evidence>
<keyword evidence="1" id="KW-0812">Transmembrane</keyword>
<dbReference type="KEGG" id="puo:RZN69_20370"/>
<dbReference type="RefSeq" id="WP_317833281.1">
    <property type="nucleotide sequence ID" value="NZ_CP136920.1"/>
</dbReference>